<sequence length="104" mass="12324">MQLIIAGFFVCLDSFLSLLTIMPARIAMAVWRVLNARWVIRVLTPVYAHLLPSGPLPWRLVWTLFWTSLTYIMLAIWKILVGLSLRRLATWYIKLRRDRKQHMD</sequence>
<evidence type="ECO:0000256" key="2">
    <source>
        <dbReference type="ARBA" id="ARBA00008803"/>
    </source>
</evidence>
<comment type="caution">
    <text evidence="7">The sequence shown here is derived from an EMBL/GenBank/DDBJ whole genome shotgun (WGS) entry which is preliminary data.</text>
</comment>
<comment type="similarity">
    <text evidence="2">Belongs to the TAPT1 family.</text>
</comment>
<evidence type="ECO:0000256" key="1">
    <source>
        <dbReference type="ARBA" id="ARBA00004141"/>
    </source>
</evidence>
<name>A0A426ZBF3_ENSVE</name>
<comment type="subcellular location">
    <subcellularLocation>
        <location evidence="1">Membrane</location>
        <topology evidence="1">Multi-pass membrane protein</topology>
    </subcellularLocation>
</comment>
<evidence type="ECO:0000313" key="7">
    <source>
        <dbReference type="EMBL" id="RRT61304.1"/>
    </source>
</evidence>
<keyword evidence="5 6" id="KW-0472">Membrane</keyword>
<evidence type="ECO:0000256" key="6">
    <source>
        <dbReference type="SAM" id="Phobius"/>
    </source>
</evidence>
<keyword evidence="4 6" id="KW-1133">Transmembrane helix</keyword>
<protein>
    <submittedName>
        <fullName evidence="7">Uncharacterized protein</fullName>
    </submittedName>
</protein>
<evidence type="ECO:0000313" key="8">
    <source>
        <dbReference type="Proteomes" id="UP000287651"/>
    </source>
</evidence>
<evidence type="ECO:0000256" key="5">
    <source>
        <dbReference type="ARBA" id="ARBA00023136"/>
    </source>
</evidence>
<dbReference type="AlphaFoldDB" id="A0A426ZBF3"/>
<dbReference type="EMBL" id="AMZH03007447">
    <property type="protein sequence ID" value="RRT61304.1"/>
    <property type="molecule type" value="Genomic_DNA"/>
</dbReference>
<dbReference type="PANTHER" id="PTHR13317">
    <property type="entry name" value="TRANSMEMBRANE ANTERIOR POSTERIOR TRANSFORMATION PROTEIN 1 HOMOLOG"/>
    <property type="match status" value="1"/>
</dbReference>
<accession>A0A426ZBF3</accession>
<evidence type="ECO:0000256" key="3">
    <source>
        <dbReference type="ARBA" id="ARBA00022692"/>
    </source>
</evidence>
<dbReference type="Proteomes" id="UP000287651">
    <property type="component" value="Unassembled WGS sequence"/>
</dbReference>
<dbReference type="PANTHER" id="PTHR13317:SF4">
    <property type="entry name" value="TRANSMEMBRANE ANTERIOR POSTERIOR TRANSFORMATION PROTEIN 1 HOMOLOG"/>
    <property type="match status" value="1"/>
</dbReference>
<evidence type="ECO:0000256" key="4">
    <source>
        <dbReference type="ARBA" id="ARBA00022989"/>
    </source>
</evidence>
<feature type="transmembrane region" description="Helical" evidence="6">
    <location>
        <begin position="60"/>
        <end position="85"/>
    </location>
</feature>
<reference evidence="7 8" key="1">
    <citation type="journal article" date="2014" name="Agronomy (Basel)">
        <title>A Draft Genome Sequence for Ensete ventricosum, the Drought-Tolerant Tree Against Hunger.</title>
        <authorList>
            <person name="Harrison J."/>
            <person name="Moore K.A."/>
            <person name="Paszkiewicz K."/>
            <person name="Jones T."/>
            <person name="Grant M."/>
            <person name="Ambacheew D."/>
            <person name="Muzemil S."/>
            <person name="Studholme D.J."/>
        </authorList>
    </citation>
    <scope>NUCLEOTIDE SEQUENCE [LARGE SCALE GENOMIC DNA]</scope>
</reference>
<proteinExistence type="inferred from homology"/>
<dbReference type="InterPro" id="IPR008010">
    <property type="entry name" value="Tatp1"/>
</dbReference>
<gene>
    <name evidence="7" type="ORF">B296_00030847</name>
</gene>
<keyword evidence="3 6" id="KW-0812">Transmembrane</keyword>
<organism evidence="7 8">
    <name type="scientific">Ensete ventricosum</name>
    <name type="common">Abyssinian banana</name>
    <name type="synonym">Musa ensete</name>
    <dbReference type="NCBI Taxonomy" id="4639"/>
    <lineage>
        <taxon>Eukaryota</taxon>
        <taxon>Viridiplantae</taxon>
        <taxon>Streptophyta</taxon>
        <taxon>Embryophyta</taxon>
        <taxon>Tracheophyta</taxon>
        <taxon>Spermatophyta</taxon>
        <taxon>Magnoliopsida</taxon>
        <taxon>Liliopsida</taxon>
        <taxon>Zingiberales</taxon>
        <taxon>Musaceae</taxon>
        <taxon>Ensete</taxon>
    </lineage>
</organism>
<dbReference type="GO" id="GO:0005789">
    <property type="term" value="C:endoplasmic reticulum membrane"/>
    <property type="evidence" value="ECO:0007669"/>
    <property type="project" value="TreeGrafter"/>
</dbReference>